<feature type="repeat" description="TPR" evidence="1">
    <location>
        <begin position="83"/>
        <end position="116"/>
    </location>
</feature>
<feature type="repeat" description="TPR" evidence="1">
    <location>
        <begin position="443"/>
        <end position="476"/>
    </location>
</feature>
<evidence type="ECO:0000256" key="1">
    <source>
        <dbReference type="PROSITE-ProRule" id="PRU00339"/>
    </source>
</evidence>
<dbReference type="Pfam" id="PF13424">
    <property type="entry name" value="TPR_12"/>
    <property type="match status" value="6"/>
</dbReference>
<organism evidence="4 5">
    <name type="scientific">Aerosakkonema funiforme FACHB-1375</name>
    <dbReference type="NCBI Taxonomy" id="2949571"/>
    <lineage>
        <taxon>Bacteria</taxon>
        <taxon>Bacillati</taxon>
        <taxon>Cyanobacteriota</taxon>
        <taxon>Cyanophyceae</taxon>
        <taxon>Oscillatoriophycideae</taxon>
        <taxon>Aerosakkonematales</taxon>
        <taxon>Aerosakkonemataceae</taxon>
        <taxon>Aerosakkonema</taxon>
    </lineage>
</organism>
<dbReference type="SUPFAM" id="SSF48452">
    <property type="entry name" value="TPR-like"/>
    <property type="match status" value="3"/>
</dbReference>
<evidence type="ECO:0000313" key="5">
    <source>
        <dbReference type="Proteomes" id="UP000641646"/>
    </source>
</evidence>
<evidence type="ECO:0000259" key="3">
    <source>
        <dbReference type="Pfam" id="PF12770"/>
    </source>
</evidence>
<dbReference type="PROSITE" id="PS50005">
    <property type="entry name" value="TPR"/>
    <property type="match status" value="11"/>
</dbReference>
<accession>A0A926VCT0</accession>
<feature type="repeat" description="TPR" evidence="1">
    <location>
        <begin position="43"/>
        <end position="76"/>
    </location>
</feature>
<feature type="repeat" description="TPR" evidence="1">
    <location>
        <begin position="123"/>
        <end position="156"/>
    </location>
</feature>
<keyword evidence="1" id="KW-0802">TPR repeat</keyword>
<feature type="repeat" description="TPR" evidence="1">
    <location>
        <begin position="283"/>
        <end position="316"/>
    </location>
</feature>
<proteinExistence type="predicted"/>
<name>A0A926VCT0_9CYAN</name>
<dbReference type="Pfam" id="PF12770">
    <property type="entry name" value="CHAT"/>
    <property type="match status" value="1"/>
</dbReference>
<dbReference type="PROSITE" id="PS50293">
    <property type="entry name" value="TPR_REGION"/>
    <property type="match status" value="4"/>
</dbReference>
<reference evidence="4" key="2">
    <citation type="submission" date="2020-08" db="EMBL/GenBank/DDBJ databases">
        <authorList>
            <person name="Chen M."/>
            <person name="Teng W."/>
            <person name="Zhao L."/>
            <person name="Hu C."/>
            <person name="Zhou Y."/>
            <person name="Han B."/>
            <person name="Song L."/>
            <person name="Shu W."/>
        </authorList>
    </citation>
    <scope>NUCLEOTIDE SEQUENCE</scope>
    <source>
        <strain evidence="4">FACHB-1375</strain>
    </source>
</reference>
<dbReference type="PANTHER" id="PTHR10098:SF108">
    <property type="entry name" value="TETRATRICOPEPTIDE REPEAT PROTEIN 28"/>
    <property type="match status" value="1"/>
</dbReference>
<reference evidence="4" key="1">
    <citation type="journal article" date="2015" name="ISME J.">
        <title>Draft Genome Sequence of Streptomyces incarnatus NRRL8089, which Produces the Nucleoside Antibiotic Sinefungin.</title>
        <authorList>
            <person name="Oshima K."/>
            <person name="Hattori M."/>
            <person name="Shimizu H."/>
            <person name="Fukuda K."/>
            <person name="Nemoto M."/>
            <person name="Inagaki K."/>
            <person name="Tamura T."/>
        </authorList>
    </citation>
    <scope>NUCLEOTIDE SEQUENCE</scope>
    <source>
        <strain evidence="4">FACHB-1375</strain>
    </source>
</reference>
<comment type="caution">
    <text evidence="4">The sequence shown here is derived from an EMBL/GenBank/DDBJ whole genome shotgun (WGS) entry which is preliminary data.</text>
</comment>
<dbReference type="SMART" id="SM00028">
    <property type="entry name" value="TPR"/>
    <property type="match status" value="13"/>
</dbReference>
<dbReference type="InterPro" id="IPR019734">
    <property type="entry name" value="TPR_rpt"/>
</dbReference>
<dbReference type="Proteomes" id="UP000641646">
    <property type="component" value="Unassembled WGS sequence"/>
</dbReference>
<feature type="repeat" description="TPR" evidence="1">
    <location>
        <begin position="203"/>
        <end position="236"/>
    </location>
</feature>
<feature type="chain" id="PRO_5036932981" evidence="2">
    <location>
        <begin position="19"/>
        <end position="1084"/>
    </location>
</feature>
<sequence length="1084" mass="119882">MHLRLHYLIAIASTLVFAIPATPLTHNVSVTAQISVTNTKAEADRLFQQGVAQFRTGEFQAALQIYQQVLIIRQNFKDKLGIGETLDNIGEVYTSLGDYDKAMENLQQALTIRKELDEKVGIGETLNNIGFVYRQLGDYPKALELHQQALEIAKQIGKRVVEGEALHNIAALAAAQGDYNKALELYKQALAIRQEVGDKRDEGRTLNNIGGVYSSLGEYDRALQYYQQALAIRRTINDKAGVARLLSNIGLVYRQLSQYSQALEFYQQALPILQDMGDKASVGTTLNGIGVIYENLGQYDKSLQVYQQSLAIAKEIGDKVGIGNTFDNIGGISYSLGKYPQALQYYQQGLAIRNEIGDKNGVGNSLTNLGGVAYNLGQYPQALEFLQQALAIRKETGDKAGEGRALDAIGIIYESQNQYTKAIQYYQQALAISQQIGDKAGEGEALNHIGGIYTKFRNYSQAQQFLQQALAVRQKIGDKGGKGRTLNSIANVYYSQRNYAKALDFLQQSLTILQEIGDKAGEGIAFSNIGYLLEKQNQSTLAIIFYKQAVNLTESIRKDLKSLSIEQQKSFTDTVADTYRRLADLLLKQNRADEAKQVLDLLKIQELAEYLRNVRGNDRTAQGVDLLPQEAQISEKYVQVVQLGKELAQLRSIPDVDRTPAQQQRIAELERIEQQQKIEFNEFIRSPDVVALVQELNEKSKGENLNLANLDRVQQNLQQLPKSSVLIYPLILQDRLELVLVTPDSGPIHRPVAVKRQEIEKAIAQFREALQNPNSDATIPAKQLYNWLIKPIEKEIADSKAQTIIYAPDAQLRYIPLAALNDGKQWLVQRFAINYITAANLTDFKPKIPNNPRVLAGAFTTGNYSVPIGNRQLNFAGLPFAGREVNNLAATINNTIILLDTAFSPAAVLPRLNDYNIIHFATHAAFVTGQPEESFILFGDGSRVTLRDVETWSLPNADLVVLSACETGVGKQLGNGKEILGFGYQMQRIGAKAAIASLWSISDGGTQVLMNAFYAGLQKENITKAEALRQAQIALITGNSTVAVSEEQRGIAVRAVSQGSASVVSNRLNHPFYWAPFILIGNGF</sequence>
<evidence type="ECO:0000256" key="2">
    <source>
        <dbReference type="SAM" id="SignalP"/>
    </source>
</evidence>
<dbReference type="RefSeq" id="WP_190464219.1">
    <property type="nucleotide sequence ID" value="NZ_JACJPW010000020.1"/>
</dbReference>
<dbReference type="InterPro" id="IPR011990">
    <property type="entry name" value="TPR-like_helical_dom_sf"/>
</dbReference>
<dbReference type="EMBL" id="JACJPW010000020">
    <property type="protein sequence ID" value="MBD2181438.1"/>
    <property type="molecule type" value="Genomic_DNA"/>
</dbReference>
<dbReference type="PANTHER" id="PTHR10098">
    <property type="entry name" value="RAPSYN-RELATED"/>
    <property type="match status" value="1"/>
</dbReference>
<keyword evidence="5" id="KW-1185">Reference proteome</keyword>
<feature type="repeat" description="TPR" evidence="1">
    <location>
        <begin position="403"/>
        <end position="436"/>
    </location>
</feature>
<dbReference type="Pfam" id="PF13181">
    <property type="entry name" value="TPR_8"/>
    <property type="match status" value="1"/>
</dbReference>
<evidence type="ECO:0000313" key="4">
    <source>
        <dbReference type="EMBL" id="MBD2181438.1"/>
    </source>
</evidence>
<dbReference type="Gene3D" id="1.25.40.10">
    <property type="entry name" value="Tetratricopeptide repeat domain"/>
    <property type="match status" value="5"/>
</dbReference>
<feature type="repeat" description="TPR" evidence="1">
    <location>
        <begin position="363"/>
        <end position="396"/>
    </location>
</feature>
<dbReference type="InterPro" id="IPR024983">
    <property type="entry name" value="CHAT_dom"/>
</dbReference>
<protein>
    <submittedName>
        <fullName evidence="4">Tetratricopeptide repeat protein</fullName>
    </submittedName>
</protein>
<feature type="signal peptide" evidence="2">
    <location>
        <begin position="1"/>
        <end position="18"/>
    </location>
</feature>
<keyword evidence="2" id="KW-0732">Signal</keyword>
<feature type="domain" description="CHAT" evidence="3">
    <location>
        <begin position="780"/>
        <end position="1082"/>
    </location>
</feature>
<feature type="repeat" description="TPR" evidence="1">
    <location>
        <begin position="243"/>
        <end position="276"/>
    </location>
</feature>
<dbReference type="AlphaFoldDB" id="A0A926VCT0"/>
<feature type="repeat" description="TPR" evidence="1">
    <location>
        <begin position="323"/>
        <end position="356"/>
    </location>
</feature>
<feature type="repeat" description="TPR" evidence="1">
    <location>
        <begin position="163"/>
        <end position="196"/>
    </location>
</feature>
<gene>
    <name evidence="4" type="ORF">H6G03_10010</name>
</gene>